<evidence type="ECO:0008006" key="3">
    <source>
        <dbReference type="Google" id="ProtNLM"/>
    </source>
</evidence>
<dbReference type="AlphaFoldDB" id="G7YBX0"/>
<evidence type="ECO:0000313" key="2">
    <source>
        <dbReference type="Proteomes" id="UP000008909"/>
    </source>
</evidence>
<proteinExistence type="predicted"/>
<name>G7YBX0_CLOSI</name>
<accession>G7YBX0</accession>
<dbReference type="Proteomes" id="UP000008909">
    <property type="component" value="Unassembled WGS sequence"/>
</dbReference>
<protein>
    <recommendedName>
        <fullName evidence="3">Reverse transcriptase domain-containing protein</fullName>
    </recommendedName>
</protein>
<keyword evidence="2" id="KW-1185">Reference proteome</keyword>
<organism evidence="1 2">
    <name type="scientific">Clonorchis sinensis</name>
    <name type="common">Chinese liver fluke</name>
    <dbReference type="NCBI Taxonomy" id="79923"/>
    <lineage>
        <taxon>Eukaryota</taxon>
        <taxon>Metazoa</taxon>
        <taxon>Spiralia</taxon>
        <taxon>Lophotrochozoa</taxon>
        <taxon>Platyhelminthes</taxon>
        <taxon>Trematoda</taxon>
        <taxon>Digenea</taxon>
        <taxon>Opisthorchiida</taxon>
        <taxon>Opisthorchiata</taxon>
        <taxon>Opisthorchiidae</taxon>
        <taxon>Clonorchis</taxon>
    </lineage>
</organism>
<gene>
    <name evidence="1" type="ORF">CLF_104561</name>
</gene>
<reference evidence="1" key="1">
    <citation type="journal article" date="2011" name="Genome Biol.">
        <title>The draft genome of the carcinogenic human liver fluke Clonorchis sinensis.</title>
        <authorList>
            <person name="Wang X."/>
            <person name="Chen W."/>
            <person name="Huang Y."/>
            <person name="Sun J."/>
            <person name="Men J."/>
            <person name="Liu H."/>
            <person name="Luo F."/>
            <person name="Guo L."/>
            <person name="Lv X."/>
            <person name="Deng C."/>
            <person name="Zhou C."/>
            <person name="Fan Y."/>
            <person name="Li X."/>
            <person name="Huang L."/>
            <person name="Hu Y."/>
            <person name="Liang C."/>
            <person name="Hu X."/>
            <person name="Xu J."/>
            <person name="Yu X."/>
        </authorList>
    </citation>
    <scope>NUCLEOTIDE SEQUENCE [LARGE SCALE GENOMIC DNA]</scope>
    <source>
        <strain evidence="1">Henan</strain>
    </source>
</reference>
<reference key="2">
    <citation type="submission" date="2011-10" db="EMBL/GenBank/DDBJ databases">
        <title>The genome and transcriptome sequence of Clonorchis sinensis provide insights into the carcinogenic liver fluke.</title>
        <authorList>
            <person name="Wang X."/>
            <person name="Huang Y."/>
            <person name="Chen W."/>
            <person name="Liu H."/>
            <person name="Guo L."/>
            <person name="Chen Y."/>
            <person name="Luo F."/>
            <person name="Zhou W."/>
            <person name="Sun J."/>
            <person name="Mao Q."/>
            <person name="Liang P."/>
            <person name="Zhou C."/>
            <person name="Tian Y."/>
            <person name="Men J."/>
            <person name="Lv X."/>
            <person name="Huang L."/>
            <person name="Zhou J."/>
            <person name="Hu Y."/>
            <person name="Li R."/>
            <person name="Zhang F."/>
            <person name="Lei H."/>
            <person name="Li X."/>
            <person name="Hu X."/>
            <person name="Liang C."/>
            <person name="Xu J."/>
            <person name="Wu Z."/>
            <person name="Yu X."/>
        </authorList>
    </citation>
    <scope>NUCLEOTIDE SEQUENCE</scope>
    <source>
        <strain>Henan</strain>
    </source>
</reference>
<dbReference type="EMBL" id="DF143047">
    <property type="protein sequence ID" value="GAA50454.1"/>
    <property type="molecule type" value="Genomic_DNA"/>
</dbReference>
<evidence type="ECO:0000313" key="1">
    <source>
        <dbReference type="EMBL" id="GAA50454.1"/>
    </source>
</evidence>
<sequence>MWQTVEDLQNSGVQNVAGGNIFDLEYADEIMLINEDEGEAQASLTKLTTVMPSFNIQLAPSKGKAMLQKVQSLNLHFTLLIEALDIAGTSNF</sequence>